<feature type="domain" description="Major facilitator superfamily (MFS) profile" evidence="7">
    <location>
        <begin position="112"/>
        <end position="547"/>
    </location>
</feature>
<evidence type="ECO:0000259" key="7">
    <source>
        <dbReference type="PROSITE" id="PS50850"/>
    </source>
</evidence>
<evidence type="ECO:0000256" key="1">
    <source>
        <dbReference type="ARBA" id="ARBA00004141"/>
    </source>
</evidence>
<dbReference type="GO" id="GO:0005886">
    <property type="term" value="C:plasma membrane"/>
    <property type="evidence" value="ECO:0007669"/>
    <property type="project" value="TreeGrafter"/>
</dbReference>
<dbReference type="InterPro" id="IPR020846">
    <property type="entry name" value="MFS_dom"/>
</dbReference>
<keyword evidence="4 6" id="KW-0472">Membrane</keyword>
<dbReference type="Proteomes" id="UP000559256">
    <property type="component" value="Unassembled WGS sequence"/>
</dbReference>
<feature type="transmembrane region" description="Helical" evidence="6">
    <location>
        <begin position="176"/>
        <end position="195"/>
    </location>
</feature>
<keyword evidence="2 6" id="KW-0812">Transmembrane</keyword>
<dbReference type="Pfam" id="PF07690">
    <property type="entry name" value="MFS_1"/>
    <property type="match status" value="1"/>
</dbReference>
<gene>
    <name evidence="8" type="ORF">D9758_012295</name>
</gene>
<dbReference type="InterPro" id="IPR011701">
    <property type="entry name" value="MFS"/>
</dbReference>
<feature type="transmembrane region" description="Helical" evidence="6">
    <location>
        <begin position="444"/>
        <end position="471"/>
    </location>
</feature>
<dbReference type="EMBL" id="JAACJM010000165">
    <property type="protein sequence ID" value="KAF5341389.1"/>
    <property type="molecule type" value="Genomic_DNA"/>
</dbReference>
<evidence type="ECO:0000256" key="4">
    <source>
        <dbReference type="ARBA" id="ARBA00023136"/>
    </source>
</evidence>
<feature type="transmembrane region" description="Helical" evidence="6">
    <location>
        <begin position="268"/>
        <end position="288"/>
    </location>
</feature>
<keyword evidence="9" id="KW-1185">Reference proteome</keyword>
<evidence type="ECO:0000313" key="8">
    <source>
        <dbReference type="EMBL" id="KAF5341389.1"/>
    </source>
</evidence>
<dbReference type="PANTHER" id="PTHR23502:SF134">
    <property type="entry name" value="MAJOR FACILITATOR SUPERFAMILY (MFS) PROFILE DOMAIN-CONTAINING PROTEIN-RELATED"/>
    <property type="match status" value="1"/>
</dbReference>
<evidence type="ECO:0000256" key="5">
    <source>
        <dbReference type="SAM" id="MobiDB-lite"/>
    </source>
</evidence>
<dbReference type="FunFam" id="1.20.1250.20:FF:000082">
    <property type="entry name" value="MFS multidrug transporter, putative"/>
    <property type="match status" value="1"/>
</dbReference>
<feature type="transmembrane region" description="Helical" evidence="6">
    <location>
        <begin position="148"/>
        <end position="169"/>
    </location>
</feature>
<feature type="transmembrane region" description="Helical" evidence="6">
    <location>
        <begin position="419"/>
        <end position="438"/>
    </location>
</feature>
<dbReference type="GO" id="GO:0022857">
    <property type="term" value="F:transmembrane transporter activity"/>
    <property type="evidence" value="ECO:0007669"/>
    <property type="project" value="InterPro"/>
</dbReference>
<dbReference type="OrthoDB" id="5376138at2759"/>
<feature type="transmembrane region" description="Helical" evidence="6">
    <location>
        <begin position="376"/>
        <end position="398"/>
    </location>
</feature>
<protein>
    <recommendedName>
        <fullName evidence="7">Major facilitator superfamily (MFS) profile domain-containing protein</fullName>
    </recommendedName>
</protein>
<comment type="subcellular location">
    <subcellularLocation>
        <location evidence="1">Membrane</location>
        <topology evidence="1">Multi-pass membrane protein</topology>
    </subcellularLocation>
</comment>
<feature type="region of interest" description="Disordered" evidence="5">
    <location>
        <begin position="1"/>
        <end position="33"/>
    </location>
</feature>
<evidence type="ECO:0000313" key="9">
    <source>
        <dbReference type="Proteomes" id="UP000559256"/>
    </source>
</evidence>
<dbReference type="SUPFAM" id="SSF103473">
    <property type="entry name" value="MFS general substrate transporter"/>
    <property type="match status" value="1"/>
</dbReference>
<dbReference type="PROSITE" id="PS50850">
    <property type="entry name" value="MFS"/>
    <property type="match status" value="1"/>
</dbReference>
<feature type="transmembrane region" description="Helical" evidence="6">
    <location>
        <begin position="512"/>
        <end position="529"/>
    </location>
</feature>
<evidence type="ECO:0000256" key="2">
    <source>
        <dbReference type="ARBA" id="ARBA00022692"/>
    </source>
</evidence>
<feature type="transmembrane region" description="Helical" evidence="6">
    <location>
        <begin position="235"/>
        <end position="256"/>
    </location>
</feature>
<dbReference type="PANTHER" id="PTHR23502">
    <property type="entry name" value="MAJOR FACILITATOR SUPERFAMILY"/>
    <property type="match status" value="1"/>
</dbReference>
<evidence type="ECO:0000256" key="6">
    <source>
        <dbReference type="SAM" id="Phobius"/>
    </source>
</evidence>
<feature type="region of interest" description="Disordered" evidence="5">
    <location>
        <begin position="46"/>
        <end position="85"/>
    </location>
</feature>
<evidence type="ECO:0000256" key="3">
    <source>
        <dbReference type="ARBA" id="ARBA00022989"/>
    </source>
</evidence>
<reference evidence="8 9" key="1">
    <citation type="journal article" date="2020" name="ISME J.">
        <title>Uncovering the hidden diversity of litter-decomposition mechanisms in mushroom-forming fungi.</title>
        <authorList>
            <person name="Floudas D."/>
            <person name="Bentzer J."/>
            <person name="Ahren D."/>
            <person name="Johansson T."/>
            <person name="Persson P."/>
            <person name="Tunlid A."/>
        </authorList>
    </citation>
    <scope>NUCLEOTIDE SEQUENCE [LARGE SCALE GENOMIC DNA]</scope>
    <source>
        <strain evidence="8 9">CBS 291.85</strain>
    </source>
</reference>
<dbReference type="AlphaFoldDB" id="A0A8H5CGQ3"/>
<proteinExistence type="predicted"/>
<accession>A0A8H5CGQ3</accession>
<name>A0A8H5CGQ3_9AGAR</name>
<dbReference type="Gene3D" id="1.20.1250.20">
    <property type="entry name" value="MFS general substrate transporter like domains"/>
    <property type="match status" value="1"/>
</dbReference>
<sequence length="547" mass="60324">MNDPEKRGAGDLVTSAHSGAGKAGKKSDDETVNGVVVKTLEAVEEPELDSRIAANGQPAPAPATKLEEGHSHGRKKTSEGSEHDANAPIYVDFEEGDPRNPVNFSYPKKWKITILSCFATMIAAYNAGGYNVGFASMTRDLNATTFQATIGLSLYALGFGLFPMVTASFSEEVGRLPIYVISAFGVLSMYIMVALAPNIQTVLVARFLQGGFGSTWATNVGGTLADIWMPHERGLPMSIFAFAALGGTGVGPLLGGWVEHNPKLQWKWIEWIEMMICAIYPILVPFMLRETRSSIIITRIARRIRKETGDARYRARIEDERASLATLIYISCTRPIHLLLTEPVITSFSLWIGFAWGVLYCMIESISLIFSTTYGFNIGQTGSIFSTMIIGSLFGMVTNILQERLYKKYHPTRGPEARLYFACVAAIAFPAGMFIYAWTSFPHVPWIAPAIGITFFIWATFVIYLAVFTYLADCYGPFASSALAGQSLCRNLAGTAFPLFTRQMFDRLSYKWANTLFGCIAVLMMPIPFKEEQVFGYGDGFEEVKKK</sequence>
<comment type="caution">
    <text evidence="8">The sequence shown here is derived from an EMBL/GenBank/DDBJ whole genome shotgun (WGS) entry which is preliminary data.</text>
</comment>
<feature type="transmembrane region" description="Helical" evidence="6">
    <location>
        <begin position="110"/>
        <end position="128"/>
    </location>
</feature>
<dbReference type="CDD" id="cd17323">
    <property type="entry name" value="MFS_Tpo1_MDR_like"/>
    <property type="match status" value="1"/>
</dbReference>
<organism evidence="8 9">
    <name type="scientific">Tetrapyrgos nigripes</name>
    <dbReference type="NCBI Taxonomy" id="182062"/>
    <lineage>
        <taxon>Eukaryota</taxon>
        <taxon>Fungi</taxon>
        <taxon>Dikarya</taxon>
        <taxon>Basidiomycota</taxon>
        <taxon>Agaricomycotina</taxon>
        <taxon>Agaricomycetes</taxon>
        <taxon>Agaricomycetidae</taxon>
        <taxon>Agaricales</taxon>
        <taxon>Marasmiineae</taxon>
        <taxon>Marasmiaceae</taxon>
        <taxon>Tetrapyrgos</taxon>
    </lineage>
</organism>
<feature type="transmembrane region" description="Helical" evidence="6">
    <location>
        <begin position="348"/>
        <end position="370"/>
    </location>
</feature>
<dbReference type="InterPro" id="IPR036259">
    <property type="entry name" value="MFS_trans_sf"/>
</dbReference>
<feature type="compositionally biased region" description="Basic and acidic residues" evidence="5">
    <location>
        <begin position="65"/>
        <end position="85"/>
    </location>
</feature>
<keyword evidence="3 6" id="KW-1133">Transmembrane helix</keyword>